<evidence type="ECO:0000313" key="7">
    <source>
        <dbReference type="Proteomes" id="UP001367676"/>
    </source>
</evidence>
<dbReference type="InterPro" id="IPR014039">
    <property type="entry name" value="Transl_elong_EFTs/EF1B_dimer"/>
</dbReference>
<dbReference type="AlphaFoldDB" id="A0AAN9Y5A1"/>
<feature type="domain" description="Translation elongation factor EFTs/EF1B dimerisation" evidence="5">
    <location>
        <begin position="67"/>
        <end position="215"/>
    </location>
</feature>
<organism evidence="6 7">
    <name type="scientific">Parthenolecanium corni</name>
    <dbReference type="NCBI Taxonomy" id="536013"/>
    <lineage>
        <taxon>Eukaryota</taxon>
        <taxon>Metazoa</taxon>
        <taxon>Ecdysozoa</taxon>
        <taxon>Arthropoda</taxon>
        <taxon>Hexapoda</taxon>
        <taxon>Insecta</taxon>
        <taxon>Pterygota</taxon>
        <taxon>Neoptera</taxon>
        <taxon>Paraneoptera</taxon>
        <taxon>Hemiptera</taxon>
        <taxon>Sternorrhyncha</taxon>
        <taxon>Coccoidea</taxon>
        <taxon>Coccidae</taxon>
        <taxon>Parthenolecanium</taxon>
    </lineage>
</organism>
<evidence type="ECO:0000313" key="6">
    <source>
        <dbReference type="EMBL" id="KAK7595171.1"/>
    </source>
</evidence>
<dbReference type="PANTHER" id="PTHR11741:SF0">
    <property type="entry name" value="ELONGATION FACTOR TS, MITOCHONDRIAL"/>
    <property type="match status" value="1"/>
</dbReference>
<accession>A0AAN9Y5A1</accession>
<dbReference type="Proteomes" id="UP001367676">
    <property type="component" value="Unassembled WGS sequence"/>
</dbReference>
<dbReference type="SUPFAM" id="SSF54713">
    <property type="entry name" value="Elongation factor Ts (EF-Ts), dimerisation domain"/>
    <property type="match status" value="2"/>
</dbReference>
<keyword evidence="2 4" id="KW-0251">Elongation factor</keyword>
<name>A0AAN9Y5A1_9HEMI</name>
<reference evidence="6 7" key="1">
    <citation type="submission" date="2024-03" db="EMBL/GenBank/DDBJ databases">
        <title>Adaptation during the transition from Ophiocordyceps entomopathogen to insect associate is accompanied by gene loss and intensified selection.</title>
        <authorList>
            <person name="Ward C.M."/>
            <person name="Onetto C.A."/>
            <person name="Borneman A.R."/>
        </authorList>
    </citation>
    <scope>NUCLEOTIDE SEQUENCE [LARGE SCALE GENOMIC DNA]</scope>
    <source>
        <strain evidence="6">AWRI1</strain>
        <tissue evidence="6">Single Adult Female</tissue>
    </source>
</reference>
<dbReference type="HAMAP" id="MF_00050">
    <property type="entry name" value="EF_Ts"/>
    <property type="match status" value="1"/>
</dbReference>
<evidence type="ECO:0000256" key="4">
    <source>
        <dbReference type="HAMAP-Rule" id="MF_03135"/>
    </source>
</evidence>
<evidence type="ECO:0000259" key="5">
    <source>
        <dbReference type="Pfam" id="PF00889"/>
    </source>
</evidence>
<comment type="subcellular location">
    <subcellularLocation>
        <location evidence="4">Mitochondrion</location>
    </subcellularLocation>
</comment>
<dbReference type="SUPFAM" id="SSF46934">
    <property type="entry name" value="UBA-like"/>
    <property type="match status" value="1"/>
</dbReference>
<comment type="caution">
    <text evidence="6">The sequence shown here is derived from an EMBL/GenBank/DDBJ whole genome shotgun (WGS) entry which is preliminary data.</text>
</comment>
<gene>
    <name evidence="6" type="ORF">V9T40_001604</name>
</gene>
<sequence length="285" mass="31652">MAKYKSLLQTLQKNTGDNIAKCRLALEICHNDVSKAEEWLKELAEHYKLVDKSKLGLVAVATDKNTAAMVEINCEATYTVDNNLFKNLAANVANTCLSRAKEENNFENSISKTFLNSEDLKILKGVKGKTLGDSATNATTYLRENITLKRGLCLKVKDDLRICGCTHPLFSRFGSGTQGYCGSLLVYKTNTENKFISTVVKQLCLHVIGMAPSKLGDPLKDKPLRNKYEESCMIHQPFLLEEDILVSDVLRGTGVSLVEFIRFQCGEKLEEADDDQSQENANASL</sequence>
<dbReference type="PANTHER" id="PTHR11741">
    <property type="entry name" value="ELONGATION FACTOR TS"/>
    <property type="match status" value="1"/>
</dbReference>
<proteinExistence type="inferred from homology"/>
<keyword evidence="3 4" id="KW-0648">Protein biosynthesis</keyword>
<dbReference type="GO" id="GO:0070125">
    <property type="term" value="P:mitochondrial translational elongation"/>
    <property type="evidence" value="ECO:0007669"/>
    <property type="project" value="TreeGrafter"/>
</dbReference>
<evidence type="ECO:0000256" key="3">
    <source>
        <dbReference type="ARBA" id="ARBA00022917"/>
    </source>
</evidence>
<dbReference type="InterPro" id="IPR036402">
    <property type="entry name" value="EF-Ts_dimer_sf"/>
</dbReference>
<comment type="similarity">
    <text evidence="1 4">Belongs to the EF-Ts family.</text>
</comment>
<evidence type="ECO:0000256" key="2">
    <source>
        <dbReference type="ARBA" id="ARBA00022768"/>
    </source>
</evidence>
<dbReference type="GO" id="GO:0005739">
    <property type="term" value="C:mitochondrion"/>
    <property type="evidence" value="ECO:0007669"/>
    <property type="project" value="UniProtKB-SubCell"/>
</dbReference>
<dbReference type="Gene3D" id="1.10.8.10">
    <property type="entry name" value="DNA helicase RuvA subunit, C-terminal domain"/>
    <property type="match status" value="1"/>
</dbReference>
<dbReference type="Pfam" id="PF00889">
    <property type="entry name" value="EF_TS"/>
    <property type="match status" value="1"/>
</dbReference>
<keyword evidence="7" id="KW-1185">Reference proteome</keyword>
<comment type="function">
    <text evidence="4">Associates with the EF-Tu.GDP complex and induces the exchange of GDP to GTP. It remains bound to the aminoacyl-tRNA.EF-Tu.GTP complex up to the GTP hydrolysis stage on the ribosome.</text>
</comment>
<keyword evidence="4" id="KW-0496">Mitochondrion</keyword>
<dbReference type="Pfam" id="PF25025">
    <property type="entry name" value="EF-Ts_N"/>
    <property type="match status" value="1"/>
</dbReference>
<protein>
    <recommendedName>
        <fullName evidence="4">Elongation factor Ts, mitochondrial</fullName>
        <shortName evidence="4">EF-Ts</shortName>
        <shortName evidence="4">EF-TsMt</shortName>
    </recommendedName>
</protein>
<dbReference type="EMBL" id="JBBCAQ010000019">
    <property type="protein sequence ID" value="KAK7595171.1"/>
    <property type="molecule type" value="Genomic_DNA"/>
</dbReference>
<evidence type="ECO:0000256" key="1">
    <source>
        <dbReference type="ARBA" id="ARBA00005532"/>
    </source>
</evidence>
<dbReference type="GO" id="GO:0003746">
    <property type="term" value="F:translation elongation factor activity"/>
    <property type="evidence" value="ECO:0007669"/>
    <property type="project" value="UniProtKB-UniRule"/>
</dbReference>
<dbReference type="InterPro" id="IPR009060">
    <property type="entry name" value="UBA-like_sf"/>
</dbReference>
<dbReference type="Gene3D" id="3.30.479.20">
    <property type="entry name" value="Elongation factor Ts, dimerisation domain"/>
    <property type="match status" value="2"/>
</dbReference>
<dbReference type="InterPro" id="IPR001816">
    <property type="entry name" value="Transl_elong_EFTs/EF1B"/>
</dbReference>